<dbReference type="OrthoDB" id="9812943at2"/>
<dbReference type="NCBIfam" id="TIGR00152">
    <property type="entry name" value="dephospho-CoA kinase"/>
    <property type="match status" value="1"/>
</dbReference>
<comment type="function">
    <text evidence="5">Catalyzes the phosphorylation of the 3'-hydroxyl group of dephosphocoenzyme A to form coenzyme A.</text>
</comment>
<dbReference type="GO" id="GO:0015937">
    <property type="term" value="P:coenzyme A biosynthetic process"/>
    <property type="evidence" value="ECO:0007669"/>
    <property type="project" value="UniProtKB-UniRule"/>
</dbReference>
<comment type="subcellular location">
    <subcellularLocation>
        <location evidence="5">Cytoplasm</location>
    </subcellularLocation>
</comment>
<dbReference type="Gene3D" id="3.40.50.300">
    <property type="entry name" value="P-loop containing nucleotide triphosphate hydrolases"/>
    <property type="match status" value="1"/>
</dbReference>
<comment type="pathway">
    <text evidence="5">Cofactor biosynthesis; coenzyme A biosynthesis; CoA from (R)-pantothenate: step 5/5.</text>
</comment>
<dbReference type="PANTHER" id="PTHR10695">
    <property type="entry name" value="DEPHOSPHO-COA KINASE-RELATED"/>
    <property type="match status" value="1"/>
</dbReference>
<keyword evidence="3 5" id="KW-0067">ATP-binding</keyword>
<keyword evidence="5" id="KW-0963">Cytoplasm</keyword>
<evidence type="ECO:0000256" key="4">
    <source>
        <dbReference type="ARBA" id="ARBA00022993"/>
    </source>
</evidence>
<dbReference type="UniPathway" id="UPA00241">
    <property type="reaction ID" value="UER00356"/>
</dbReference>
<evidence type="ECO:0000313" key="8">
    <source>
        <dbReference type="Proteomes" id="UP000515733"/>
    </source>
</evidence>
<dbReference type="RefSeq" id="WP_145770325.1">
    <property type="nucleotide sequence ID" value="NZ_LR778301.1"/>
</dbReference>
<dbReference type="CDD" id="cd02022">
    <property type="entry name" value="DPCK"/>
    <property type="match status" value="1"/>
</dbReference>
<keyword evidence="8" id="KW-1185">Reference proteome</keyword>
<dbReference type="InterPro" id="IPR027417">
    <property type="entry name" value="P-loop_NTPase"/>
</dbReference>
<evidence type="ECO:0000256" key="2">
    <source>
        <dbReference type="ARBA" id="ARBA00022741"/>
    </source>
</evidence>
<comment type="catalytic activity">
    <reaction evidence="5">
        <text>3'-dephospho-CoA + ATP = ADP + CoA + H(+)</text>
        <dbReference type="Rhea" id="RHEA:18245"/>
        <dbReference type="ChEBI" id="CHEBI:15378"/>
        <dbReference type="ChEBI" id="CHEBI:30616"/>
        <dbReference type="ChEBI" id="CHEBI:57287"/>
        <dbReference type="ChEBI" id="CHEBI:57328"/>
        <dbReference type="ChEBI" id="CHEBI:456216"/>
        <dbReference type="EC" id="2.7.1.24"/>
    </reaction>
</comment>
<keyword evidence="5 7" id="KW-0808">Transferase</keyword>
<dbReference type="GO" id="GO:0005737">
    <property type="term" value="C:cytoplasm"/>
    <property type="evidence" value="ECO:0007669"/>
    <property type="project" value="UniProtKB-SubCell"/>
</dbReference>
<keyword evidence="5 7" id="KW-0418">Kinase</keyword>
<dbReference type="HAMAP" id="MF_00376">
    <property type="entry name" value="Dephospho_CoA_kinase"/>
    <property type="match status" value="1"/>
</dbReference>
<dbReference type="InterPro" id="IPR001977">
    <property type="entry name" value="Depp_CoAkinase"/>
</dbReference>
<comment type="similarity">
    <text evidence="1 5">Belongs to the CoaE family.</text>
</comment>
<dbReference type="SUPFAM" id="SSF52540">
    <property type="entry name" value="P-loop containing nucleoside triphosphate hydrolases"/>
    <property type="match status" value="1"/>
</dbReference>
<dbReference type="PANTHER" id="PTHR10695:SF46">
    <property type="entry name" value="BIFUNCTIONAL COENZYME A SYNTHASE-RELATED"/>
    <property type="match status" value="1"/>
</dbReference>
<dbReference type="AlphaFoldDB" id="A0A6S6Y652"/>
<dbReference type="EMBL" id="LR778301">
    <property type="protein sequence ID" value="CAB1371059.1"/>
    <property type="molecule type" value="Genomic_DNA"/>
</dbReference>
<name>A0A6S6Y652_9PROT</name>
<evidence type="ECO:0000256" key="6">
    <source>
        <dbReference type="NCBIfam" id="TIGR00152"/>
    </source>
</evidence>
<evidence type="ECO:0000256" key="5">
    <source>
        <dbReference type="HAMAP-Rule" id="MF_00376"/>
    </source>
</evidence>
<accession>A0A6S6Y652</accession>
<evidence type="ECO:0000313" key="7">
    <source>
        <dbReference type="EMBL" id="CAB1371059.1"/>
    </source>
</evidence>
<dbReference type="Pfam" id="PF01121">
    <property type="entry name" value="CoaE"/>
    <property type="match status" value="1"/>
</dbReference>
<keyword evidence="4 5" id="KW-0173">Coenzyme A biosynthesis</keyword>
<proteinExistence type="inferred from homology"/>
<dbReference type="KEGG" id="doe:DENOEST_3905"/>
<dbReference type="PROSITE" id="PS51219">
    <property type="entry name" value="DPCK"/>
    <property type="match status" value="1"/>
</dbReference>
<sequence>MSQPLIVGLTGGIGSGKSAAADMFAALGAAIVDADVVAHDLTGPGGAAMAAIREAFGDAVITPTGALDRTAMRQLAFTDPSARARLEAVLHPLIGAECASRMAAAIKHGAPYVIHAVPLLAESGGARQHMNRVLVVDCPEELQVSRVMARSGLAAEEVRRIMAAQAGRAVRLVIADDVIVNDGDLEALRQQVAELHAKYLATATK</sequence>
<evidence type="ECO:0000256" key="1">
    <source>
        <dbReference type="ARBA" id="ARBA00009018"/>
    </source>
</evidence>
<feature type="binding site" evidence="5">
    <location>
        <begin position="14"/>
        <end position="19"/>
    </location>
    <ligand>
        <name>ATP</name>
        <dbReference type="ChEBI" id="CHEBI:30616"/>
    </ligand>
</feature>
<evidence type="ECO:0000256" key="3">
    <source>
        <dbReference type="ARBA" id="ARBA00022840"/>
    </source>
</evidence>
<dbReference type="GO" id="GO:0004140">
    <property type="term" value="F:dephospho-CoA kinase activity"/>
    <property type="evidence" value="ECO:0007669"/>
    <property type="project" value="UniProtKB-UniRule"/>
</dbReference>
<protein>
    <recommendedName>
        <fullName evidence="5 6">Dephospho-CoA kinase</fullName>
        <ecNumber evidence="5 6">2.7.1.24</ecNumber>
    </recommendedName>
    <alternativeName>
        <fullName evidence="5">Dephosphocoenzyme A kinase</fullName>
    </alternativeName>
</protein>
<reference evidence="7 8" key="1">
    <citation type="submission" date="2020-03" db="EMBL/GenBank/DDBJ databases">
        <authorList>
            <consortium name="Genoscope - CEA"/>
            <person name="William W."/>
        </authorList>
    </citation>
    <scope>NUCLEOTIDE SEQUENCE [LARGE SCALE GENOMIC DNA]</scope>
    <source>
        <strain evidence="8">DSM 16959</strain>
    </source>
</reference>
<organism evidence="7 8">
    <name type="scientific">Denitratisoma oestradiolicum</name>
    <dbReference type="NCBI Taxonomy" id="311182"/>
    <lineage>
        <taxon>Bacteria</taxon>
        <taxon>Pseudomonadati</taxon>
        <taxon>Pseudomonadota</taxon>
        <taxon>Betaproteobacteria</taxon>
        <taxon>Nitrosomonadales</taxon>
        <taxon>Sterolibacteriaceae</taxon>
        <taxon>Denitratisoma</taxon>
    </lineage>
</organism>
<dbReference type="EC" id="2.7.1.24" evidence="5 6"/>
<dbReference type="GO" id="GO:0005524">
    <property type="term" value="F:ATP binding"/>
    <property type="evidence" value="ECO:0007669"/>
    <property type="project" value="UniProtKB-UniRule"/>
</dbReference>
<dbReference type="Proteomes" id="UP000515733">
    <property type="component" value="Chromosome"/>
</dbReference>
<gene>
    <name evidence="5 7" type="primary">coaE</name>
    <name evidence="7" type="ORF">DENOEST_3905</name>
</gene>
<keyword evidence="2 5" id="KW-0547">Nucleotide-binding</keyword>